<name>A0A448X740_9PLAT</name>
<comment type="caution">
    <text evidence="1">The sequence shown here is derived from an EMBL/GenBank/DDBJ whole genome shotgun (WGS) entry which is preliminary data.</text>
</comment>
<proteinExistence type="predicted"/>
<dbReference type="EMBL" id="CAAALY010106284">
    <property type="protein sequence ID" value="VEL29789.1"/>
    <property type="molecule type" value="Genomic_DNA"/>
</dbReference>
<accession>A0A448X740</accession>
<keyword evidence="2" id="KW-1185">Reference proteome</keyword>
<gene>
    <name evidence="1" type="ORF">PXEA_LOCUS23229</name>
</gene>
<reference evidence="1" key="1">
    <citation type="submission" date="2018-11" db="EMBL/GenBank/DDBJ databases">
        <authorList>
            <consortium name="Pathogen Informatics"/>
        </authorList>
    </citation>
    <scope>NUCLEOTIDE SEQUENCE</scope>
</reference>
<evidence type="ECO:0008006" key="3">
    <source>
        <dbReference type="Google" id="ProtNLM"/>
    </source>
</evidence>
<organism evidence="1 2">
    <name type="scientific">Protopolystoma xenopodis</name>
    <dbReference type="NCBI Taxonomy" id="117903"/>
    <lineage>
        <taxon>Eukaryota</taxon>
        <taxon>Metazoa</taxon>
        <taxon>Spiralia</taxon>
        <taxon>Lophotrochozoa</taxon>
        <taxon>Platyhelminthes</taxon>
        <taxon>Monogenea</taxon>
        <taxon>Polyopisthocotylea</taxon>
        <taxon>Polystomatidea</taxon>
        <taxon>Polystomatidae</taxon>
        <taxon>Protopolystoma</taxon>
    </lineage>
</organism>
<dbReference type="AlphaFoldDB" id="A0A448X740"/>
<evidence type="ECO:0000313" key="1">
    <source>
        <dbReference type="EMBL" id="VEL29789.1"/>
    </source>
</evidence>
<protein>
    <recommendedName>
        <fullName evidence="3">Ig-like domain-containing protein</fullName>
    </recommendedName>
</protein>
<evidence type="ECO:0000313" key="2">
    <source>
        <dbReference type="Proteomes" id="UP000784294"/>
    </source>
</evidence>
<sequence length="93" mass="10483">MRVSWILPATMAHRELRSGQKDQGMEVTGDGMQLTIYLDSYAPQMDLSGIYHCSLLLQLTGSNGSEMAWHYLKWGFQVYKNEPSLLSSPSISK</sequence>
<dbReference type="Proteomes" id="UP000784294">
    <property type="component" value="Unassembled WGS sequence"/>
</dbReference>